<dbReference type="InterPro" id="IPR015102">
    <property type="entry name" value="Tscrpt_reg_HTH_FeoC"/>
</dbReference>
<dbReference type="RefSeq" id="WP_012970731.1">
    <property type="nucleotide sequence ID" value="NC_013851.1"/>
</dbReference>
<dbReference type="Gene3D" id="1.10.10.10">
    <property type="entry name" value="Winged helix-like DNA-binding domain superfamily/Winged helix DNA-binding domain"/>
    <property type="match status" value="1"/>
</dbReference>
<feature type="domain" description="Transcriptional regulator HTH-type FeoC" evidence="1">
    <location>
        <begin position="3"/>
        <end position="70"/>
    </location>
</feature>
<dbReference type="InterPro" id="IPR036390">
    <property type="entry name" value="WH_DNA-bd_sf"/>
</dbReference>
<organism evidence="2 3">
    <name type="scientific">Allochromatium vinosum (strain ATCC 17899 / DSM 180 / NBRC 103801 / NCIMB 10441 / D)</name>
    <name type="common">Chromatium vinosum</name>
    <dbReference type="NCBI Taxonomy" id="572477"/>
    <lineage>
        <taxon>Bacteria</taxon>
        <taxon>Pseudomonadati</taxon>
        <taxon>Pseudomonadota</taxon>
        <taxon>Gammaproteobacteria</taxon>
        <taxon>Chromatiales</taxon>
        <taxon>Chromatiaceae</taxon>
        <taxon>Allochromatium</taxon>
    </lineage>
</organism>
<dbReference type="Proteomes" id="UP000001441">
    <property type="component" value="Chromosome"/>
</dbReference>
<dbReference type="KEGG" id="alv:Alvin_1524"/>
<keyword evidence="3" id="KW-1185">Reference proteome</keyword>
<reference evidence="2 3" key="1">
    <citation type="journal article" date="2011" name="Stand. Genomic Sci.">
        <title>Complete genome sequence of Allochromatium vinosum DSM 180(T).</title>
        <authorList>
            <person name="Weissgerber T."/>
            <person name="Zigann R."/>
            <person name="Bruce D."/>
            <person name="Chang Y.J."/>
            <person name="Detter J.C."/>
            <person name="Han C."/>
            <person name="Hauser L."/>
            <person name="Jeffries C.D."/>
            <person name="Land M."/>
            <person name="Munk A.C."/>
            <person name="Tapia R."/>
            <person name="Dahl C."/>
        </authorList>
    </citation>
    <scope>NUCLEOTIDE SEQUENCE [LARGE SCALE GENOMIC DNA]</scope>
    <source>
        <strain evidence="3">ATCC 17899 / DSM 180 / NBRC 103801 / NCIMB 10441 / D</strain>
    </source>
</reference>
<dbReference type="AlphaFoldDB" id="D3RTE8"/>
<name>D3RTE8_ALLVD</name>
<sequence length="84" mass="9509">MIVSELSRYLRDNRRAAVRDLAYRFDAEPDALRGMLETLERKGRVRKLPADTPCAGGCCQCDPTTIEIYEWVDRHETAVGSPVP</sequence>
<evidence type="ECO:0000259" key="1">
    <source>
        <dbReference type="Pfam" id="PF09012"/>
    </source>
</evidence>
<accession>D3RTE8</accession>
<dbReference type="SUPFAM" id="SSF46785">
    <property type="entry name" value="Winged helix' DNA-binding domain"/>
    <property type="match status" value="1"/>
</dbReference>
<dbReference type="EMBL" id="CP001896">
    <property type="protein sequence ID" value="ADC62457.1"/>
    <property type="molecule type" value="Genomic_DNA"/>
</dbReference>
<protein>
    <recommendedName>
        <fullName evidence="1">Transcriptional regulator HTH-type FeoC domain-containing protein</fullName>
    </recommendedName>
</protein>
<dbReference type="STRING" id="572477.Alvin_1524"/>
<dbReference type="eggNOG" id="ENOG5032WVY">
    <property type="taxonomic scope" value="Bacteria"/>
</dbReference>
<evidence type="ECO:0000313" key="2">
    <source>
        <dbReference type="EMBL" id="ADC62457.1"/>
    </source>
</evidence>
<dbReference type="InterPro" id="IPR036388">
    <property type="entry name" value="WH-like_DNA-bd_sf"/>
</dbReference>
<dbReference type="Pfam" id="PF09012">
    <property type="entry name" value="FeoC"/>
    <property type="match status" value="1"/>
</dbReference>
<gene>
    <name evidence="2" type="ordered locus">Alvin_1524</name>
</gene>
<proteinExistence type="predicted"/>
<dbReference type="HOGENOM" id="CLU_171661_2_0_6"/>
<dbReference type="OrthoDB" id="467062at2"/>
<evidence type="ECO:0000313" key="3">
    <source>
        <dbReference type="Proteomes" id="UP000001441"/>
    </source>
</evidence>